<dbReference type="AlphaFoldDB" id="A0A4S8HSK8"/>
<sequence>MTIKELFGKTITNIYATFGVEQEWLDTADCFIELDNNLVIAFPFSFSEEVWVRELDAKATTLFNDLSDYPVYHVNKEGKSIGEIAATYQKQKRNIFNRIKKAIFGQDVVIKEYQPYKVEYKENKAKYIQGAKISDFLWYDDESEKGLFLLENGYVITETRMSPSGTGLAGLNYYESLQDLESWRGNDFKRLSENEQGSR</sequence>
<dbReference type="Proteomes" id="UP000306918">
    <property type="component" value="Unassembled WGS sequence"/>
</dbReference>
<reference evidence="1 2" key="1">
    <citation type="submission" date="2019-04" db="EMBL/GenBank/DDBJ databases">
        <title>Niastella caeni sp. nov., isolated from activated sludge.</title>
        <authorList>
            <person name="Sheng M."/>
        </authorList>
    </citation>
    <scope>NUCLEOTIDE SEQUENCE [LARGE SCALE GENOMIC DNA]</scope>
    <source>
        <strain evidence="1 2">HX-2-15</strain>
    </source>
</reference>
<dbReference type="EMBL" id="STFF01000004">
    <property type="protein sequence ID" value="THU37981.1"/>
    <property type="molecule type" value="Genomic_DNA"/>
</dbReference>
<evidence type="ECO:0000313" key="1">
    <source>
        <dbReference type="EMBL" id="THU37981.1"/>
    </source>
</evidence>
<organism evidence="1 2">
    <name type="scientific">Niastella caeni</name>
    <dbReference type="NCBI Taxonomy" id="2569763"/>
    <lineage>
        <taxon>Bacteria</taxon>
        <taxon>Pseudomonadati</taxon>
        <taxon>Bacteroidota</taxon>
        <taxon>Chitinophagia</taxon>
        <taxon>Chitinophagales</taxon>
        <taxon>Chitinophagaceae</taxon>
        <taxon>Niastella</taxon>
    </lineage>
</organism>
<accession>A0A4S8HSK8</accession>
<name>A0A4S8HSK8_9BACT</name>
<protein>
    <submittedName>
        <fullName evidence="1">Uncharacterized protein</fullName>
    </submittedName>
</protein>
<dbReference type="RefSeq" id="WP_136577937.1">
    <property type="nucleotide sequence ID" value="NZ_STFF01000004.1"/>
</dbReference>
<proteinExistence type="predicted"/>
<evidence type="ECO:0000313" key="2">
    <source>
        <dbReference type="Proteomes" id="UP000306918"/>
    </source>
</evidence>
<dbReference type="OrthoDB" id="1436670at2"/>
<gene>
    <name evidence="1" type="ORF">FAM09_14940</name>
</gene>
<keyword evidence="2" id="KW-1185">Reference proteome</keyword>
<comment type="caution">
    <text evidence="1">The sequence shown here is derived from an EMBL/GenBank/DDBJ whole genome shotgun (WGS) entry which is preliminary data.</text>
</comment>